<feature type="binding site" evidence="7">
    <location>
        <begin position="185"/>
        <end position="186"/>
    </location>
    <ligand>
        <name>substrate</name>
    </ligand>
</feature>
<evidence type="ECO:0000256" key="2">
    <source>
        <dbReference type="ARBA" id="ARBA00013090"/>
    </source>
</evidence>
<keyword evidence="6 7" id="KW-0961">Cell wall biogenesis/degradation</keyword>
<comment type="catalytic activity">
    <reaction evidence="1 7">
        <text>L-glutamate = D-glutamate</text>
        <dbReference type="Rhea" id="RHEA:12813"/>
        <dbReference type="ChEBI" id="CHEBI:29985"/>
        <dbReference type="ChEBI" id="CHEBI:29986"/>
        <dbReference type="EC" id="5.1.1.3"/>
    </reaction>
</comment>
<keyword evidence="4 7" id="KW-0573">Peptidoglycan synthesis</keyword>
<dbReference type="GO" id="GO:0009252">
    <property type="term" value="P:peptidoglycan biosynthetic process"/>
    <property type="evidence" value="ECO:0007669"/>
    <property type="project" value="UniProtKB-UniRule"/>
</dbReference>
<evidence type="ECO:0000313" key="8">
    <source>
        <dbReference type="EMBL" id="TYB31849.1"/>
    </source>
</evidence>
<name>A0A5D0MMN4_9BACT</name>
<keyword evidence="5 7" id="KW-0413">Isomerase</keyword>
<evidence type="ECO:0000256" key="6">
    <source>
        <dbReference type="ARBA" id="ARBA00023316"/>
    </source>
</evidence>
<comment type="function">
    <text evidence="7">Provides the (R)-glutamate required for cell wall biosynthesis.</text>
</comment>
<dbReference type="PANTHER" id="PTHR21198">
    <property type="entry name" value="GLUTAMATE RACEMASE"/>
    <property type="match status" value="1"/>
</dbReference>
<dbReference type="UniPathway" id="UPA00219"/>
<feature type="active site" description="Proton donor/acceptor" evidence="7">
    <location>
        <position position="70"/>
    </location>
</feature>
<gene>
    <name evidence="7 8" type="primary">murI</name>
    <name evidence="8" type="ORF">FXF47_01910</name>
</gene>
<dbReference type="PANTHER" id="PTHR21198:SF3">
    <property type="entry name" value="GLUTAMATE RACEMASE"/>
    <property type="match status" value="1"/>
</dbReference>
<dbReference type="SUPFAM" id="SSF53681">
    <property type="entry name" value="Aspartate/glutamate racemase"/>
    <property type="match status" value="2"/>
</dbReference>
<dbReference type="HAMAP" id="MF_00258">
    <property type="entry name" value="Glu_racemase"/>
    <property type="match status" value="1"/>
</dbReference>
<evidence type="ECO:0000256" key="5">
    <source>
        <dbReference type="ARBA" id="ARBA00023235"/>
    </source>
</evidence>
<evidence type="ECO:0000256" key="1">
    <source>
        <dbReference type="ARBA" id="ARBA00001602"/>
    </source>
</evidence>
<comment type="pathway">
    <text evidence="7">Cell wall biogenesis; peptidoglycan biosynthesis.</text>
</comment>
<reference evidence="8" key="1">
    <citation type="submission" date="2019-08" db="EMBL/GenBank/DDBJ databases">
        <title>Genomic characterization of a novel candidate phylum (ARYD3) from a high temperature, high salinity tertiary oil reservoir in north central Oklahoma, USA.</title>
        <authorList>
            <person name="Youssef N.H."/>
            <person name="Yadav A."/>
            <person name="Elshahed M.S."/>
        </authorList>
    </citation>
    <scope>NUCLEOTIDE SEQUENCE [LARGE SCALE GENOMIC DNA]</scope>
    <source>
        <strain evidence="8">ARYD3</strain>
    </source>
</reference>
<dbReference type="InterPro" id="IPR001920">
    <property type="entry name" value="Asp/Glu_race"/>
</dbReference>
<protein>
    <recommendedName>
        <fullName evidence="2 7">Glutamate racemase</fullName>
        <ecNumber evidence="2 7">5.1.1.3</ecNumber>
    </recommendedName>
</protein>
<dbReference type="EMBL" id="VSIX01000026">
    <property type="protein sequence ID" value="TYB31849.1"/>
    <property type="molecule type" value="Genomic_DNA"/>
</dbReference>
<feature type="binding site" evidence="7">
    <location>
        <begin position="7"/>
        <end position="8"/>
    </location>
    <ligand>
        <name>substrate</name>
    </ligand>
</feature>
<proteinExistence type="inferred from homology"/>
<evidence type="ECO:0000256" key="7">
    <source>
        <dbReference type="HAMAP-Rule" id="MF_00258"/>
    </source>
</evidence>
<accession>A0A5D0MMN4</accession>
<sequence length="268" mass="31145">MNIGFFDSGMGGITVLADALNFFNSQNFIYYADTKNVPYGIKKKAKVKKYIFDSVDFLVDKKIDGLVVACNTATSIAINDLRKRYAFPIIGMEPAVKPAVEKNNKKGKNKKVLVLATELTLKERKFNNLVKKLNSRDIVESLPLSKLVTYVEDKMFEEKKIFKYLKKKFKNIDFKEFSTVVLGCTHFIFYLNYFKKFLPDDIKIIDGNIGTIKHLKNILFNKGFSLNEDNKKNNINFYSSKKSDKDYKKFIFLLNYYNQNIRRNIKCL</sequence>
<dbReference type="GO" id="GO:0071555">
    <property type="term" value="P:cell wall organization"/>
    <property type="evidence" value="ECO:0007669"/>
    <property type="project" value="UniProtKB-KW"/>
</dbReference>
<dbReference type="InterPro" id="IPR018187">
    <property type="entry name" value="Asp/Glu_racemase_AS_1"/>
</dbReference>
<evidence type="ECO:0000256" key="4">
    <source>
        <dbReference type="ARBA" id="ARBA00022984"/>
    </source>
</evidence>
<keyword evidence="9" id="KW-1185">Reference proteome</keyword>
<dbReference type="Proteomes" id="UP000324143">
    <property type="component" value="Unassembled WGS sequence"/>
</dbReference>
<dbReference type="GO" id="GO:0008360">
    <property type="term" value="P:regulation of cell shape"/>
    <property type="evidence" value="ECO:0007669"/>
    <property type="project" value="UniProtKB-KW"/>
</dbReference>
<feature type="binding site" evidence="7">
    <location>
        <begin position="39"/>
        <end position="40"/>
    </location>
    <ligand>
        <name>substrate</name>
    </ligand>
</feature>
<dbReference type="InterPro" id="IPR015942">
    <property type="entry name" value="Asp/Glu/hydantoin_racemase"/>
</dbReference>
<keyword evidence="3 7" id="KW-0133">Cell shape</keyword>
<dbReference type="InterPro" id="IPR004391">
    <property type="entry name" value="Glu_race"/>
</dbReference>
<dbReference type="Gene3D" id="3.40.50.1860">
    <property type="match status" value="2"/>
</dbReference>
<dbReference type="EC" id="5.1.1.3" evidence="2 7"/>
<dbReference type="Pfam" id="PF01177">
    <property type="entry name" value="Asp_Glu_race"/>
    <property type="match status" value="1"/>
</dbReference>
<feature type="binding site" evidence="7">
    <location>
        <begin position="71"/>
        <end position="72"/>
    </location>
    <ligand>
        <name>substrate</name>
    </ligand>
</feature>
<evidence type="ECO:0000256" key="3">
    <source>
        <dbReference type="ARBA" id="ARBA00022960"/>
    </source>
</evidence>
<dbReference type="NCBIfam" id="TIGR00067">
    <property type="entry name" value="glut_race"/>
    <property type="match status" value="1"/>
</dbReference>
<dbReference type="AlphaFoldDB" id="A0A5D0MMN4"/>
<dbReference type="GO" id="GO:0008881">
    <property type="term" value="F:glutamate racemase activity"/>
    <property type="evidence" value="ECO:0007669"/>
    <property type="project" value="UniProtKB-UniRule"/>
</dbReference>
<organism evidence="8 9">
    <name type="scientific">Candidatus Mcinerneyibacterium aminivorans</name>
    <dbReference type="NCBI Taxonomy" id="2703815"/>
    <lineage>
        <taxon>Bacteria</taxon>
        <taxon>Candidatus Macinerneyibacteriota</taxon>
        <taxon>Candidatus Mcinerneyibacteria</taxon>
        <taxon>Candidatus Mcinerneyibacteriales</taxon>
        <taxon>Candidatus Mcinerneyibacteriaceae</taxon>
        <taxon>Candidatus Mcinerneyibacterium</taxon>
    </lineage>
</organism>
<dbReference type="PROSITE" id="PS00923">
    <property type="entry name" value="ASP_GLU_RACEMASE_1"/>
    <property type="match status" value="1"/>
</dbReference>
<comment type="similarity">
    <text evidence="7">Belongs to the aspartate/glutamate racemases family.</text>
</comment>
<evidence type="ECO:0000313" key="9">
    <source>
        <dbReference type="Proteomes" id="UP000324143"/>
    </source>
</evidence>
<feature type="active site" description="Proton donor/acceptor" evidence="7">
    <location>
        <position position="184"/>
    </location>
</feature>
<comment type="caution">
    <text evidence="8">The sequence shown here is derived from an EMBL/GenBank/DDBJ whole genome shotgun (WGS) entry which is preliminary data.</text>
</comment>